<sequence>MVEKDEERQEGYWPRVADAVLQRALRASGAVQIVGAKWCGKTETAKQQAQSAVYLQDPDEGPSLVALAEVRPSVLLEGAEPHLIDEWQMAPQLWDAVRFAVDQGKGKGRFILTGSATPKKRPKHSGVGRISRMHMRPMSLFESRESTGAVSLAGLFDGAAEVGAISDRSIEDIAFALCRGGWPEAVLESDPEIALDQAKDYVAELLDSDIDEMDDKKRNSTWLRAILRSYARNISTEASQATIAADMGGEPPSENTVADYLDALRRTYVTEDLPAWNPALRSKTAVRTSPTRHFCDPSIGAALLGASPRKLLLDFSTFGLFFESLCVRDLRVYAAKLRGTVYHYRDKTGLEADAVVVLDDGRWGAVEVKLGEKQVEEGAAHLLKLASRVDDSKEGAPSFLMVLTGQQAAYCRPDGVYVVPITCLAP</sequence>
<accession>A0A369P2B2</accession>
<comment type="caution">
    <text evidence="3">The sequence shown here is derived from an EMBL/GenBank/DDBJ whole genome shotgun (WGS) entry which is preliminary data.</text>
</comment>
<dbReference type="RefSeq" id="WP_114538890.1">
    <property type="nucleotide sequence ID" value="NZ_PPUT01000004.1"/>
</dbReference>
<dbReference type="Proteomes" id="UP000253805">
    <property type="component" value="Unassembled WGS sequence"/>
</dbReference>
<protein>
    <submittedName>
        <fullName evidence="3">AAA family ATPase</fullName>
    </submittedName>
</protein>
<dbReference type="Pfam" id="PF13635">
    <property type="entry name" value="DUF4143"/>
    <property type="match status" value="1"/>
</dbReference>
<proteinExistence type="predicted"/>
<reference evidence="3 4" key="1">
    <citation type="journal article" date="2018" name="Elife">
        <title>Discovery and characterization of a prevalent human gut bacterial enzyme sufficient for the inactivation of a family of plant toxins.</title>
        <authorList>
            <person name="Koppel N."/>
            <person name="Bisanz J.E."/>
            <person name="Pandelia M.E."/>
            <person name="Turnbaugh P.J."/>
            <person name="Balskus E.P."/>
        </authorList>
    </citation>
    <scope>NUCLEOTIDE SEQUENCE [LARGE SCALE GENOMIC DNA]</scope>
    <source>
        <strain evidence="3 4">OB21 GAM 11</strain>
    </source>
</reference>
<dbReference type="Pfam" id="PF13173">
    <property type="entry name" value="AAA_14"/>
    <property type="match status" value="1"/>
</dbReference>
<dbReference type="InterPro" id="IPR041682">
    <property type="entry name" value="AAA_14"/>
</dbReference>
<dbReference type="SUPFAM" id="SSF52540">
    <property type="entry name" value="P-loop containing nucleoside triphosphate hydrolases"/>
    <property type="match status" value="1"/>
</dbReference>
<evidence type="ECO:0000259" key="1">
    <source>
        <dbReference type="Pfam" id="PF13173"/>
    </source>
</evidence>
<organism evidence="3 4">
    <name type="scientific">Adlercreutzia equolifaciens subsp. celatus</name>
    <dbReference type="NCBI Taxonomy" id="394340"/>
    <lineage>
        <taxon>Bacteria</taxon>
        <taxon>Bacillati</taxon>
        <taxon>Actinomycetota</taxon>
        <taxon>Coriobacteriia</taxon>
        <taxon>Eggerthellales</taxon>
        <taxon>Eggerthellaceae</taxon>
        <taxon>Adlercreutzia</taxon>
    </lineage>
</organism>
<dbReference type="AlphaFoldDB" id="A0A369P2B2"/>
<gene>
    <name evidence="3" type="ORF">C1850_02765</name>
</gene>
<dbReference type="PANTHER" id="PTHR43566">
    <property type="entry name" value="CONSERVED PROTEIN"/>
    <property type="match status" value="1"/>
</dbReference>
<dbReference type="PANTHER" id="PTHR43566:SF2">
    <property type="entry name" value="DUF4143 DOMAIN-CONTAINING PROTEIN"/>
    <property type="match status" value="1"/>
</dbReference>
<dbReference type="InterPro" id="IPR025420">
    <property type="entry name" value="DUF4143"/>
</dbReference>
<dbReference type="InterPro" id="IPR027417">
    <property type="entry name" value="P-loop_NTPase"/>
</dbReference>
<evidence type="ECO:0000313" key="3">
    <source>
        <dbReference type="EMBL" id="RDC46234.1"/>
    </source>
</evidence>
<dbReference type="EMBL" id="PPUT01000004">
    <property type="protein sequence ID" value="RDC46234.1"/>
    <property type="molecule type" value="Genomic_DNA"/>
</dbReference>
<feature type="domain" description="AAA" evidence="1">
    <location>
        <begin position="30"/>
        <end position="142"/>
    </location>
</feature>
<evidence type="ECO:0000313" key="4">
    <source>
        <dbReference type="Proteomes" id="UP000253805"/>
    </source>
</evidence>
<feature type="domain" description="DUF4143" evidence="2">
    <location>
        <begin position="209"/>
        <end position="370"/>
    </location>
</feature>
<evidence type="ECO:0000259" key="2">
    <source>
        <dbReference type="Pfam" id="PF13635"/>
    </source>
</evidence>
<name>A0A369P2B2_9ACTN</name>